<name>X1C4C3_9ZZZZ</name>
<dbReference type="AlphaFoldDB" id="X1C4C3"/>
<protein>
    <submittedName>
        <fullName evidence="2">Uncharacterized protein</fullName>
    </submittedName>
</protein>
<accession>X1C4C3</accession>
<sequence length="72" mass="7909">MAKKKKFKKNRTVKYDPSSGMPTLSDPVEYDPASGMPILPPAEYDPLSGHPKVGVTIPKLVTDRRGEEGKPE</sequence>
<feature type="compositionally biased region" description="Basic residues" evidence="1">
    <location>
        <begin position="1"/>
        <end position="12"/>
    </location>
</feature>
<comment type="caution">
    <text evidence="2">The sequence shown here is derived from an EMBL/GenBank/DDBJ whole genome shotgun (WGS) entry which is preliminary data.</text>
</comment>
<proteinExistence type="predicted"/>
<reference evidence="2" key="1">
    <citation type="journal article" date="2014" name="Front. Microbiol.">
        <title>High frequency of phylogenetically diverse reductive dehalogenase-homologous genes in deep subseafloor sedimentary metagenomes.</title>
        <authorList>
            <person name="Kawai M."/>
            <person name="Futagami T."/>
            <person name="Toyoda A."/>
            <person name="Takaki Y."/>
            <person name="Nishi S."/>
            <person name="Hori S."/>
            <person name="Arai W."/>
            <person name="Tsubouchi T."/>
            <person name="Morono Y."/>
            <person name="Uchiyama I."/>
            <person name="Ito T."/>
            <person name="Fujiyama A."/>
            <person name="Inagaki F."/>
            <person name="Takami H."/>
        </authorList>
    </citation>
    <scope>NUCLEOTIDE SEQUENCE</scope>
    <source>
        <strain evidence="2">Expedition CK06-06</strain>
    </source>
</reference>
<evidence type="ECO:0000256" key="1">
    <source>
        <dbReference type="SAM" id="MobiDB-lite"/>
    </source>
</evidence>
<organism evidence="2">
    <name type="scientific">marine sediment metagenome</name>
    <dbReference type="NCBI Taxonomy" id="412755"/>
    <lineage>
        <taxon>unclassified sequences</taxon>
        <taxon>metagenomes</taxon>
        <taxon>ecological metagenomes</taxon>
    </lineage>
</organism>
<dbReference type="EMBL" id="BART01027252">
    <property type="protein sequence ID" value="GAG91253.1"/>
    <property type="molecule type" value="Genomic_DNA"/>
</dbReference>
<feature type="region of interest" description="Disordered" evidence="1">
    <location>
        <begin position="1"/>
        <end position="72"/>
    </location>
</feature>
<feature type="compositionally biased region" description="Basic and acidic residues" evidence="1">
    <location>
        <begin position="61"/>
        <end position="72"/>
    </location>
</feature>
<gene>
    <name evidence="2" type="ORF">S01H4_48349</name>
</gene>
<evidence type="ECO:0000313" key="2">
    <source>
        <dbReference type="EMBL" id="GAG91253.1"/>
    </source>
</evidence>